<dbReference type="Pfam" id="PF07484">
    <property type="entry name" value="Collar"/>
    <property type="match status" value="1"/>
</dbReference>
<evidence type="ECO:0000313" key="3">
    <source>
        <dbReference type="EMBL" id="GAA5111878.1"/>
    </source>
</evidence>
<evidence type="ECO:0000313" key="4">
    <source>
        <dbReference type="Proteomes" id="UP001500864"/>
    </source>
</evidence>
<dbReference type="Proteomes" id="UP001500864">
    <property type="component" value="Unassembled WGS sequence"/>
</dbReference>
<dbReference type="InterPro" id="IPR011083">
    <property type="entry name" value="Phage_tail_collar_dom"/>
</dbReference>
<evidence type="ECO:0000259" key="2">
    <source>
        <dbReference type="Pfam" id="PF07484"/>
    </source>
</evidence>
<dbReference type="EMBL" id="BAABIZ010000044">
    <property type="protein sequence ID" value="GAA5111878.1"/>
    <property type="molecule type" value="Genomic_DNA"/>
</dbReference>
<keyword evidence="4" id="KW-1185">Reference proteome</keyword>
<organism evidence="3 4">
    <name type="scientific">Bartonella jaculi</name>
    <dbReference type="NCBI Taxonomy" id="686226"/>
    <lineage>
        <taxon>Bacteria</taxon>
        <taxon>Pseudomonadati</taxon>
        <taxon>Pseudomonadota</taxon>
        <taxon>Alphaproteobacteria</taxon>
        <taxon>Hyphomicrobiales</taxon>
        <taxon>Bartonellaceae</taxon>
        <taxon>Bartonella</taxon>
    </lineage>
</organism>
<name>A0ABP9NAM3_9HYPH</name>
<dbReference type="RefSeq" id="WP_345117402.1">
    <property type="nucleotide sequence ID" value="NZ_BAABIZ010000044.1"/>
</dbReference>
<comment type="caution">
    <text evidence="3">The sequence shown here is derived from an EMBL/GenBank/DDBJ whole genome shotgun (WGS) entry which is preliminary data.</text>
</comment>
<gene>
    <name evidence="3" type="ORF">GCM10023261_16320</name>
</gene>
<reference evidence="4" key="1">
    <citation type="journal article" date="2019" name="Int. J. Syst. Evol. Microbiol.">
        <title>The Global Catalogue of Microorganisms (GCM) 10K type strain sequencing project: providing services to taxonomists for standard genome sequencing and annotation.</title>
        <authorList>
            <consortium name="The Broad Institute Genomics Platform"/>
            <consortium name="The Broad Institute Genome Sequencing Center for Infectious Disease"/>
            <person name="Wu L."/>
            <person name="Ma J."/>
        </authorList>
    </citation>
    <scope>NUCLEOTIDE SEQUENCE [LARGE SCALE GENOMIC DNA]</scope>
    <source>
        <strain evidence="4">JCM 17712</strain>
    </source>
</reference>
<sequence>MSGIYDWSLRASENAGADDLINWSEGQAPHTVNDSARGMMQRMREYISDTGGAIKGTVFVNWEHLETVITLQNRYDFSTYKNGIVLRFKSSGWNVGATTVSLNALPRKAVYKATATGLVPLVGDEIHKGCIYTLVYDEEISGWQLLNSTIRQERSFKCLPTGFIGAFAMERLPEGWLLCDGRSYSRSLYRDLFATIGTMWGQGGDETTFNVPDLRGMFLRGFDYLGVVDRDRSFASTQQSSLRDHEHSIGYVEPVSSSSRRKRDLSSDPETRRKQERAVGGCFDSYGTLDKVYECITERLEGAPAPHSLITKYSKRCFSPTQHGYENPDCYGGSQETSPSPPPSLDYEIIGDEECIGLTGDALERCNKAFDNEVQTPPEETAPSFEREAHTAHRFFIHHERGLRPHLIPKRAGEDLGIHDHILMTDSFGGIETRPINVSIVYGIKT</sequence>
<protein>
    <recommendedName>
        <fullName evidence="2">Phage tail collar domain-containing protein</fullName>
    </recommendedName>
</protein>
<dbReference type="InterPro" id="IPR037053">
    <property type="entry name" value="Phage_tail_collar_dom_sf"/>
</dbReference>
<feature type="region of interest" description="Disordered" evidence="1">
    <location>
        <begin position="238"/>
        <end position="276"/>
    </location>
</feature>
<evidence type="ECO:0000256" key="1">
    <source>
        <dbReference type="SAM" id="MobiDB-lite"/>
    </source>
</evidence>
<feature type="compositionally biased region" description="Basic and acidic residues" evidence="1">
    <location>
        <begin position="264"/>
        <end position="276"/>
    </location>
</feature>
<feature type="domain" description="Phage tail collar" evidence="2">
    <location>
        <begin position="162"/>
        <end position="218"/>
    </location>
</feature>
<proteinExistence type="predicted"/>
<dbReference type="Gene3D" id="3.90.1340.10">
    <property type="entry name" value="Phage tail collar domain"/>
    <property type="match status" value="1"/>
</dbReference>
<dbReference type="SUPFAM" id="SSF88874">
    <property type="entry name" value="Receptor-binding domain of short tail fibre protein gp12"/>
    <property type="match status" value="1"/>
</dbReference>
<accession>A0ABP9NAM3</accession>